<feature type="compositionally biased region" description="Polar residues" evidence="1">
    <location>
        <begin position="11"/>
        <end position="24"/>
    </location>
</feature>
<reference evidence="2" key="2">
    <citation type="submission" date="2022-03" db="EMBL/GenBank/DDBJ databases">
        <title>Draft title - Genomic analysis of global carrot germplasm unveils the trajectory of domestication and the origin of high carotenoid orange carrot.</title>
        <authorList>
            <person name="Iorizzo M."/>
            <person name="Ellison S."/>
            <person name="Senalik D."/>
            <person name="Macko-Podgorni A."/>
            <person name="Grzebelus D."/>
            <person name="Bostan H."/>
            <person name="Rolling W."/>
            <person name="Curaba J."/>
            <person name="Simon P."/>
        </authorList>
    </citation>
    <scope>NUCLEOTIDE SEQUENCE</scope>
    <source>
        <tissue evidence="2">Leaf</tissue>
    </source>
</reference>
<name>A0AAF1AXM7_DAUCS</name>
<feature type="compositionally biased region" description="Polar residues" evidence="1">
    <location>
        <begin position="95"/>
        <end position="109"/>
    </location>
</feature>
<proteinExistence type="predicted"/>
<feature type="compositionally biased region" description="Polar residues" evidence="1">
    <location>
        <begin position="32"/>
        <end position="44"/>
    </location>
</feature>
<dbReference type="EMBL" id="CP093347">
    <property type="protein sequence ID" value="WOG99253.1"/>
    <property type="molecule type" value="Genomic_DNA"/>
</dbReference>
<reference evidence="2" key="1">
    <citation type="journal article" date="2016" name="Nat. Genet.">
        <title>A high-quality carrot genome assembly provides new insights into carotenoid accumulation and asterid genome evolution.</title>
        <authorList>
            <person name="Iorizzo M."/>
            <person name="Ellison S."/>
            <person name="Senalik D."/>
            <person name="Zeng P."/>
            <person name="Satapoomin P."/>
            <person name="Huang J."/>
            <person name="Bowman M."/>
            <person name="Iovene M."/>
            <person name="Sanseverino W."/>
            <person name="Cavagnaro P."/>
            <person name="Yildiz M."/>
            <person name="Macko-Podgorni A."/>
            <person name="Moranska E."/>
            <person name="Grzebelus E."/>
            <person name="Grzebelus D."/>
            <person name="Ashrafi H."/>
            <person name="Zheng Z."/>
            <person name="Cheng S."/>
            <person name="Spooner D."/>
            <person name="Van Deynze A."/>
            <person name="Simon P."/>
        </authorList>
    </citation>
    <scope>NUCLEOTIDE SEQUENCE</scope>
    <source>
        <tissue evidence="2">Leaf</tissue>
    </source>
</reference>
<dbReference type="AlphaFoldDB" id="A0AAF1AXM7"/>
<sequence>MLRRKMASHDNMYSSDGASGQPQVSLRRDDNQAQNTDFLNQTGEQVKTMAHGAADVASGAVQGTIFLAQGTASGAANVAQGASDVLRNTFGTGGEASSPSPQNHSGKQN</sequence>
<feature type="region of interest" description="Disordered" evidence="1">
    <location>
        <begin position="1"/>
        <end position="44"/>
    </location>
</feature>
<evidence type="ECO:0000256" key="1">
    <source>
        <dbReference type="SAM" id="MobiDB-lite"/>
    </source>
</evidence>
<gene>
    <name evidence="2" type="ORF">DCAR_0518601</name>
</gene>
<keyword evidence="3" id="KW-1185">Reference proteome</keyword>
<evidence type="ECO:0000313" key="2">
    <source>
        <dbReference type="EMBL" id="WOG99253.1"/>
    </source>
</evidence>
<dbReference type="Proteomes" id="UP000077755">
    <property type="component" value="Chromosome 5"/>
</dbReference>
<evidence type="ECO:0000313" key="3">
    <source>
        <dbReference type="Proteomes" id="UP000077755"/>
    </source>
</evidence>
<feature type="region of interest" description="Disordered" evidence="1">
    <location>
        <begin position="87"/>
        <end position="109"/>
    </location>
</feature>
<protein>
    <submittedName>
        <fullName evidence="2">Uncharacterized protein</fullName>
    </submittedName>
</protein>
<accession>A0AAF1AXM7</accession>
<organism evidence="2 3">
    <name type="scientific">Daucus carota subsp. sativus</name>
    <name type="common">Carrot</name>
    <dbReference type="NCBI Taxonomy" id="79200"/>
    <lineage>
        <taxon>Eukaryota</taxon>
        <taxon>Viridiplantae</taxon>
        <taxon>Streptophyta</taxon>
        <taxon>Embryophyta</taxon>
        <taxon>Tracheophyta</taxon>
        <taxon>Spermatophyta</taxon>
        <taxon>Magnoliopsida</taxon>
        <taxon>eudicotyledons</taxon>
        <taxon>Gunneridae</taxon>
        <taxon>Pentapetalae</taxon>
        <taxon>asterids</taxon>
        <taxon>campanulids</taxon>
        <taxon>Apiales</taxon>
        <taxon>Apiaceae</taxon>
        <taxon>Apioideae</taxon>
        <taxon>Scandiceae</taxon>
        <taxon>Daucinae</taxon>
        <taxon>Daucus</taxon>
        <taxon>Daucus sect. Daucus</taxon>
    </lineage>
</organism>